<dbReference type="Gene3D" id="3.60.120.10">
    <property type="entry name" value="Anthranilate synthase"/>
    <property type="match status" value="1"/>
</dbReference>
<keyword evidence="4 7" id="KW-0413">Isomerase</keyword>
<dbReference type="Proteomes" id="UP000027395">
    <property type="component" value="Chromosome"/>
</dbReference>
<dbReference type="PATRIC" id="fig|388467.6.peg.236"/>
<evidence type="ECO:0000256" key="3">
    <source>
        <dbReference type="ARBA" id="ARBA00012824"/>
    </source>
</evidence>
<evidence type="ECO:0000259" key="6">
    <source>
        <dbReference type="Pfam" id="PF00425"/>
    </source>
</evidence>
<protein>
    <recommendedName>
        <fullName evidence="3">isochorismate synthase</fullName>
        <ecNumber evidence="3">5.4.4.2</ecNumber>
    </recommendedName>
    <alternativeName>
        <fullName evidence="5">Isochorismate mutase</fullName>
    </alternativeName>
</protein>
<dbReference type="PANTHER" id="PTHR42839">
    <property type="entry name" value="ISOCHORISMATE SYNTHASE ENTC"/>
    <property type="match status" value="1"/>
</dbReference>
<comment type="catalytic activity">
    <reaction evidence="1">
        <text>chorismate = isochorismate</text>
        <dbReference type="Rhea" id="RHEA:18985"/>
        <dbReference type="ChEBI" id="CHEBI:29748"/>
        <dbReference type="ChEBI" id="CHEBI:29780"/>
        <dbReference type="EC" id="5.4.4.2"/>
    </reaction>
</comment>
<keyword evidence="8" id="KW-1185">Reference proteome</keyword>
<dbReference type="InterPro" id="IPR005801">
    <property type="entry name" value="ADC_synthase"/>
</dbReference>
<proteinExistence type="inferred from homology"/>
<gene>
    <name evidence="7" type="primary">entC</name>
    <name evidence="7" type="ORF">A19Y_0281</name>
</gene>
<dbReference type="InterPro" id="IPR015890">
    <property type="entry name" value="Chorismate_C"/>
</dbReference>
<sequence length="498" mass="56484">MFIFYMPVFPSATPLLQDRQELHRFLLEFQNYGLQDYQTKILSIAHEIQWIDPLAILQQFYHPNLIHFYFEKPQFEESFVAVDTAIKFITAGKNRFIEAQKFIQSCLDKTVIIGSKNSHLPKPYFCCSFTFFDQYFNPNLSLNCGQNLAVEPENVYFPPATIFLPKWQVIRKKNRCILIVNIVLKKNSKIENILSDVWYKSQQINGLETTSIPSVTSKTPSLLLTQQVETDPKPYLQFKQSVHSALDLINSKSLKKLVLSQPIDVVSKTPFNLIHSLNNLRLLYPDCYIFSTGNGKGQQFIGASPERLISLKNNQLITDALAGSAPRGKTPIEDINLGQELLNSEKNLREHQVVIDFIIERLLSLGLTPDLTDLPCLRQLTNIQHLWTPIKCQVSTNIHLLEILSQLHPTPAVAGTPRDIAQQYIHNYESFDRSLYAAPIGWIDHQGNGEFVVGIRSALLDGNRARLYAGAGIVAGSEPEKEVAEIQLKLQALLRALV</sequence>
<dbReference type="STRING" id="388467.A19Y_0281"/>
<dbReference type="HOGENOM" id="CLU_006493_8_4_3"/>
<dbReference type="eggNOG" id="COG1169">
    <property type="taxonomic scope" value="Bacteria"/>
</dbReference>
<dbReference type="SUPFAM" id="SSF56322">
    <property type="entry name" value="ADC synthase"/>
    <property type="match status" value="1"/>
</dbReference>
<dbReference type="NCBIfam" id="TIGR00543">
    <property type="entry name" value="isochor_syn"/>
    <property type="match status" value="1"/>
</dbReference>
<evidence type="ECO:0000256" key="1">
    <source>
        <dbReference type="ARBA" id="ARBA00000799"/>
    </source>
</evidence>
<evidence type="ECO:0000256" key="5">
    <source>
        <dbReference type="ARBA" id="ARBA00041564"/>
    </source>
</evidence>
<evidence type="ECO:0000313" key="8">
    <source>
        <dbReference type="Proteomes" id="UP000027395"/>
    </source>
</evidence>
<dbReference type="AlphaFoldDB" id="A0A073CB16"/>
<dbReference type="Pfam" id="PF00425">
    <property type="entry name" value="Chorismate_bind"/>
    <property type="match status" value="1"/>
</dbReference>
<dbReference type="InterPro" id="IPR004561">
    <property type="entry name" value="IsoChor_synthase"/>
</dbReference>
<dbReference type="PANTHER" id="PTHR42839:SF2">
    <property type="entry name" value="ISOCHORISMATE SYNTHASE ENTC"/>
    <property type="match status" value="1"/>
</dbReference>
<evidence type="ECO:0000313" key="7">
    <source>
        <dbReference type="EMBL" id="KEI65514.1"/>
    </source>
</evidence>
<feature type="domain" description="Chorismate-utilising enzyme C-terminal" evidence="6">
    <location>
        <begin position="237"/>
        <end position="489"/>
    </location>
</feature>
<reference evidence="7 8" key="1">
    <citation type="journal article" date="2014" name="Appl. Environ. Microbiol.">
        <title>Elucidation of insertion elements encoded on plasmids and in vitro construction of shuttle vectors from the toxic cyanobacterium Planktothrix.</title>
        <authorList>
            <person name="Christiansen G."/>
            <person name="Goesmann A."/>
            <person name="Kurmayer R."/>
        </authorList>
    </citation>
    <scope>NUCLEOTIDE SEQUENCE [LARGE SCALE GENOMIC DNA]</scope>
    <source>
        <strain evidence="7 8">NIVA-CYA 126/8</strain>
    </source>
</reference>
<evidence type="ECO:0000256" key="2">
    <source>
        <dbReference type="ARBA" id="ARBA00005297"/>
    </source>
</evidence>
<evidence type="ECO:0000256" key="4">
    <source>
        <dbReference type="ARBA" id="ARBA00023235"/>
    </source>
</evidence>
<organism evidence="7 8">
    <name type="scientific">Planktothrix agardhii (strain NIVA-CYA 126/8)</name>
    <dbReference type="NCBI Taxonomy" id="388467"/>
    <lineage>
        <taxon>Bacteria</taxon>
        <taxon>Bacillati</taxon>
        <taxon>Cyanobacteriota</taxon>
        <taxon>Cyanophyceae</taxon>
        <taxon>Oscillatoriophycideae</taxon>
        <taxon>Oscillatoriales</taxon>
        <taxon>Microcoleaceae</taxon>
        <taxon>Planktothrix</taxon>
    </lineage>
</organism>
<comment type="similarity">
    <text evidence="2">Belongs to the isochorismate synthase family.</text>
</comment>
<dbReference type="EC" id="5.4.4.2" evidence="3"/>
<dbReference type="GO" id="GO:0008909">
    <property type="term" value="F:isochorismate synthase activity"/>
    <property type="evidence" value="ECO:0007669"/>
    <property type="project" value="UniProtKB-EC"/>
</dbReference>
<name>A0A073CB16_PLAA1</name>
<accession>A0A073CB16</accession>
<dbReference type="EMBL" id="CM002803">
    <property type="protein sequence ID" value="KEI65514.1"/>
    <property type="molecule type" value="Genomic_DNA"/>
</dbReference>